<sequence length="238" mass="27815">MQKKPLFKTCKHLFFHIRPTKKLNSKQSTILKHLILWKMARIKKKTQLPLSPSFKLWQRSSTLPKTASLHIKRVQKNEQKESDYFSQFTTRQTLSSIYGNIQKKQMNNLVNQAFRRKGHAGSRLITLLESRLDVILYRASFCTSIFTARQLINHNKIMVNGIISNSSALLLSPGDIVSVVHNYEMTLKNSIKSIQKKNLNKPNYLEISYNLMTIVFLYAPTYVFFQTYIDRDNIHKSF</sequence>
<dbReference type="InterPro" id="IPR036986">
    <property type="entry name" value="S4_RNA-bd_sf"/>
</dbReference>
<dbReference type="PANTHER" id="PTHR11831:SF4">
    <property type="entry name" value="SMALL RIBOSOMAL SUBUNIT PROTEIN US4M"/>
    <property type="match status" value="1"/>
</dbReference>
<keyword evidence="2 6" id="KW-0699">rRNA-binding</keyword>
<evidence type="ECO:0000256" key="1">
    <source>
        <dbReference type="ARBA" id="ARBA00007465"/>
    </source>
</evidence>
<dbReference type="GO" id="GO:0042274">
    <property type="term" value="P:ribosomal small subunit biogenesis"/>
    <property type="evidence" value="ECO:0007669"/>
    <property type="project" value="TreeGrafter"/>
</dbReference>
<dbReference type="AlphaFoldDB" id="Q9TCC4"/>
<dbReference type="GO" id="GO:0019843">
    <property type="term" value="F:rRNA binding"/>
    <property type="evidence" value="ECO:0007669"/>
    <property type="project" value="UniProtKB-KW"/>
</dbReference>
<organism evidence="9">
    <name type="scientific">Nephroselmis olivacea</name>
    <name type="common">Green alga</name>
    <dbReference type="NCBI Taxonomy" id="31312"/>
    <lineage>
        <taxon>Eukaryota</taxon>
        <taxon>Viridiplantae</taxon>
        <taxon>Chlorophyta</taxon>
        <taxon>Nephroselmidophyceae</taxon>
        <taxon>Nephroselmidales</taxon>
        <taxon>Nephroselmidaceae</taxon>
        <taxon>Nephroselmis</taxon>
    </lineage>
</organism>
<evidence type="ECO:0000256" key="4">
    <source>
        <dbReference type="ARBA" id="ARBA00022980"/>
    </source>
</evidence>
<name>Q9TCC4_NEPOL</name>
<dbReference type="PROSITE" id="PS50889">
    <property type="entry name" value="S4"/>
    <property type="match status" value="1"/>
</dbReference>
<keyword evidence="7" id="KW-0812">Transmembrane</keyword>
<gene>
    <name evidence="9" type="primary">rps4</name>
</gene>
<dbReference type="PROSITE" id="PS00632">
    <property type="entry name" value="RIBOSOMAL_S4"/>
    <property type="match status" value="1"/>
</dbReference>
<dbReference type="InterPro" id="IPR002942">
    <property type="entry name" value="S4_RNA-bd"/>
</dbReference>
<dbReference type="Pfam" id="PF01479">
    <property type="entry name" value="S4"/>
    <property type="match status" value="1"/>
</dbReference>
<protein>
    <submittedName>
        <fullName evidence="9">Ribosomal protein S4</fullName>
    </submittedName>
</protein>
<comment type="similarity">
    <text evidence="1">Belongs to the universal ribosomal protein uS4 family.</text>
</comment>
<keyword evidence="4 9" id="KW-0689">Ribosomal protein</keyword>
<dbReference type="EMBL" id="AF110138">
    <property type="protein sequence ID" value="AAF03172.1"/>
    <property type="molecule type" value="Genomic_DNA"/>
</dbReference>
<keyword evidence="9" id="KW-0496">Mitochondrion</keyword>
<dbReference type="SUPFAM" id="SSF55174">
    <property type="entry name" value="Alpha-L RNA-binding motif"/>
    <property type="match status" value="1"/>
</dbReference>
<evidence type="ECO:0000259" key="8">
    <source>
        <dbReference type="SMART" id="SM00363"/>
    </source>
</evidence>
<evidence type="ECO:0000313" key="9">
    <source>
        <dbReference type="EMBL" id="AAF03172.1"/>
    </source>
</evidence>
<dbReference type="InterPro" id="IPR018079">
    <property type="entry name" value="Ribosomal_uS4_CS"/>
</dbReference>
<keyword evidence="5" id="KW-0687">Ribonucleoprotein</keyword>
<dbReference type="Gene3D" id="3.10.290.10">
    <property type="entry name" value="RNA-binding S4 domain"/>
    <property type="match status" value="1"/>
</dbReference>
<dbReference type="Gene3D" id="1.10.1050.10">
    <property type="entry name" value="Ribosomal Protein S4 Delta 41, Chain A, domain 1"/>
    <property type="match status" value="1"/>
</dbReference>
<dbReference type="NCBIfam" id="NF003717">
    <property type="entry name" value="PRK05327.1"/>
    <property type="match status" value="1"/>
</dbReference>
<dbReference type="GeneID" id="4178012"/>
<accession>Q9TCC4</accession>
<dbReference type="CDD" id="cd00165">
    <property type="entry name" value="S4"/>
    <property type="match status" value="1"/>
</dbReference>
<evidence type="ECO:0000256" key="6">
    <source>
        <dbReference type="PROSITE-ProRule" id="PRU00182"/>
    </source>
</evidence>
<dbReference type="SMART" id="SM00363">
    <property type="entry name" value="S4"/>
    <property type="match status" value="1"/>
</dbReference>
<proteinExistence type="inferred from homology"/>
<evidence type="ECO:0000256" key="2">
    <source>
        <dbReference type="ARBA" id="ARBA00022730"/>
    </source>
</evidence>
<keyword evidence="3 6" id="KW-0694">RNA-binding</keyword>
<dbReference type="PANTHER" id="PTHR11831">
    <property type="entry name" value="30S 40S RIBOSOMAL PROTEIN"/>
    <property type="match status" value="1"/>
</dbReference>
<feature type="domain" description="RNA-binding S4" evidence="8">
    <location>
        <begin position="130"/>
        <end position="192"/>
    </location>
</feature>
<dbReference type="RefSeq" id="YP_665646.1">
    <property type="nucleotide sequence ID" value="NC_008239.1"/>
</dbReference>
<feature type="transmembrane region" description="Helical" evidence="7">
    <location>
        <begin position="207"/>
        <end position="229"/>
    </location>
</feature>
<keyword evidence="7" id="KW-0472">Membrane</keyword>
<evidence type="ECO:0000256" key="7">
    <source>
        <dbReference type="SAM" id="Phobius"/>
    </source>
</evidence>
<evidence type="ECO:0000256" key="5">
    <source>
        <dbReference type="ARBA" id="ARBA00023274"/>
    </source>
</evidence>
<dbReference type="InterPro" id="IPR022801">
    <property type="entry name" value="Ribosomal_uS4"/>
</dbReference>
<dbReference type="GO" id="GO:0003735">
    <property type="term" value="F:structural constituent of ribosome"/>
    <property type="evidence" value="ECO:0007669"/>
    <property type="project" value="TreeGrafter"/>
</dbReference>
<geneLocation type="mitochondrion" evidence="9"/>
<evidence type="ECO:0000256" key="3">
    <source>
        <dbReference type="ARBA" id="ARBA00022884"/>
    </source>
</evidence>
<reference evidence="9" key="1">
    <citation type="journal article" date="1999" name="Plant Cell">
        <title>The complete mitochondrial DNA sequences of Nephroselmis olivacea and Pedinomonas minor: two radically different evolutionary patterns within the green algae.</title>
        <authorList>
            <person name="Turmel M."/>
            <person name="Lemieux C."/>
            <person name="Burger G."/>
            <person name="Lang B.F."/>
            <person name="Otis C."/>
            <person name="Plante I."/>
            <person name="Gray M.W."/>
        </authorList>
    </citation>
    <scope>NUCLEOTIDE SEQUENCE</scope>
    <source>
        <strain evidence="9">NIES-484</strain>
    </source>
</reference>
<keyword evidence="7" id="KW-1133">Transmembrane helix</keyword>
<dbReference type="GO" id="GO:0015935">
    <property type="term" value="C:small ribosomal subunit"/>
    <property type="evidence" value="ECO:0007669"/>
    <property type="project" value="TreeGrafter"/>
</dbReference>